<reference evidence="2" key="1">
    <citation type="submission" date="2023-06" db="EMBL/GenBank/DDBJ databases">
        <authorList>
            <person name="Noh H."/>
        </authorList>
    </citation>
    <scope>NUCLEOTIDE SEQUENCE</scope>
    <source>
        <strain evidence="2">DUCC20226</strain>
    </source>
</reference>
<protein>
    <recommendedName>
        <fullName evidence="1">3'-5' exonuclease domain-containing protein</fullName>
    </recommendedName>
</protein>
<keyword evidence="3" id="KW-1185">Reference proteome</keyword>
<dbReference type="InterPro" id="IPR002562">
    <property type="entry name" value="3'-5'_exonuclease_dom"/>
</dbReference>
<dbReference type="AlphaFoldDB" id="A0AAD9W388"/>
<evidence type="ECO:0000313" key="2">
    <source>
        <dbReference type="EMBL" id="KAK2606549.1"/>
    </source>
</evidence>
<name>A0AAD9W388_PHOAM</name>
<dbReference type="GO" id="GO:0006139">
    <property type="term" value="P:nucleobase-containing compound metabolic process"/>
    <property type="evidence" value="ECO:0007669"/>
    <property type="project" value="InterPro"/>
</dbReference>
<dbReference type="Proteomes" id="UP001265746">
    <property type="component" value="Unassembled WGS sequence"/>
</dbReference>
<dbReference type="PANTHER" id="PTHR43040">
    <property type="entry name" value="RIBONUCLEASE D"/>
    <property type="match status" value="1"/>
</dbReference>
<dbReference type="Pfam" id="PF01612">
    <property type="entry name" value="DNA_pol_A_exo1"/>
    <property type="match status" value="1"/>
</dbReference>
<dbReference type="PANTHER" id="PTHR43040:SF1">
    <property type="entry name" value="RIBONUCLEASE D"/>
    <property type="match status" value="1"/>
</dbReference>
<proteinExistence type="predicted"/>
<dbReference type="GO" id="GO:0003676">
    <property type="term" value="F:nucleic acid binding"/>
    <property type="evidence" value="ECO:0007669"/>
    <property type="project" value="InterPro"/>
</dbReference>
<dbReference type="InterPro" id="IPR036397">
    <property type="entry name" value="RNaseH_sf"/>
</dbReference>
<feature type="domain" description="3'-5' exonuclease" evidence="1">
    <location>
        <begin position="9"/>
        <end position="193"/>
    </location>
</feature>
<dbReference type="GO" id="GO:0008408">
    <property type="term" value="F:3'-5' exonuclease activity"/>
    <property type="evidence" value="ECO:0007669"/>
    <property type="project" value="InterPro"/>
</dbReference>
<sequence length="298" mass="34260">MAASTSSLISTSKDLREFLSTIESDNSLYLDLEGKSLSRDGTIALVTMLIHPQKVTRVVDVLTLGKSAFEIESVEGRSLKSILEDHEIPKYVWDVRNDADALWAHFQVALGGVTDIQLLENASRPDWIDKTRLCGLDKAIQYDLKLGFKNRERWLRTKREVRNLMSKDIFSERPLAPSTLQYCVNDVAHLPALQKFYMDRINPTWLVKAHKESKRRLADARSPEYKPQSPGKALGPWGGVSTTKLTLEEMDDREYEDFLWDLEYDEQEDEFDYWDDDVRCSADVDDFGGAFDSCWDKY</sequence>
<dbReference type="SUPFAM" id="SSF53098">
    <property type="entry name" value="Ribonuclease H-like"/>
    <property type="match status" value="1"/>
</dbReference>
<accession>A0AAD9W388</accession>
<gene>
    <name evidence="2" type="ORF">N8I77_005291</name>
</gene>
<evidence type="ECO:0000259" key="1">
    <source>
        <dbReference type="Pfam" id="PF01612"/>
    </source>
</evidence>
<dbReference type="Gene3D" id="3.30.420.10">
    <property type="entry name" value="Ribonuclease H-like superfamily/Ribonuclease H"/>
    <property type="match status" value="1"/>
</dbReference>
<comment type="caution">
    <text evidence="2">The sequence shown here is derived from an EMBL/GenBank/DDBJ whole genome shotgun (WGS) entry which is preliminary data.</text>
</comment>
<organism evidence="2 3">
    <name type="scientific">Phomopsis amygdali</name>
    <name type="common">Fusicoccum amygdali</name>
    <dbReference type="NCBI Taxonomy" id="1214568"/>
    <lineage>
        <taxon>Eukaryota</taxon>
        <taxon>Fungi</taxon>
        <taxon>Dikarya</taxon>
        <taxon>Ascomycota</taxon>
        <taxon>Pezizomycotina</taxon>
        <taxon>Sordariomycetes</taxon>
        <taxon>Sordariomycetidae</taxon>
        <taxon>Diaporthales</taxon>
        <taxon>Diaporthaceae</taxon>
        <taxon>Diaporthe</taxon>
    </lineage>
</organism>
<dbReference type="EMBL" id="JAUJFL010000003">
    <property type="protein sequence ID" value="KAK2606549.1"/>
    <property type="molecule type" value="Genomic_DNA"/>
</dbReference>
<evidence type="ECO:0000313" key="3">
    <source>
        <dbReference type="Proteomes" id="UP001265746"/>
    </source>
</evidence>
<dbReference type="InterPro" id="IPR012337">
    <property type="entry name" value="RNaseH-like_sf"/>
</dbReference>